<dbReference type="AlphaFoldDB" id="A0AAP0JH34"/>
<organism evidence="1 2">
    <name type="scientific">Stephania cephalantha</name>
    <dbReference type="NCBI Taxonomy" id="152367"/>
    <lineage>
        <taxon>Eukaryota</taxon>
        <taxon>Viridiplantae</taxon>
        <taxon>Streptophyta</taxon>
        <taxon>Embryophyta</taxon>
        <taxon>Tracheophyta</taxon>
        <taxon>Spermatophyta</taxon>
        <taxon>Magnoliopsida</taxon>
        <taxon>Ranunculales</taxon>
        <taxon>Menispermaceae</taxon>
        <taxon>Menispermoideae</taxon>
        <taxon>Cissampelideae</taxon>
        <taxon>Stephania</taxon>
    </lineage>
</organism>
<evidence type="ECO:0000313" key="1">
    <source>
        <dbReference type="EMBL" id="KAK9132900.1"/>
    </source>
</evidence>
<comment type="caution">
    <text evidence="1">The sequence shown here is derived from an EMBL/GenBank/DDBJ whole genome shotgun (WGS) entry which is preliminary data.</text>
</comment>
<name>A0AAP0JH34_9MAGN</name>
<dbReference type="EMBL" id="JBBNAG010000005">
    <property type="protein sequence ID" value="KAK9132900.1"/>
    <property type="molecule type" value="Genomic_DNA"/>
</dbReference>
<reference evidence="1 2" key="1">
    <citation type="submission" date="2024-01" db="EMBL/GenBank/DDBJ databases">
        <title>Genome assemblies of Stephania.</title>
        <authorList>
            <person name="Yang L."/>
        </authorList>
    </citation>
    <scope>NUCLEOTIDE SEQUENCE [LARGE SCALE GENOMIC DNA]</scope>
    <source>
        <strain evidence="1">JXDWG</strain>
        <tissue evidence="1">Leaf</tissue>
    </source>
</reference>
<gene>
    <name evidence="1" type="ORF">Scep_012428</name>
</gene>
<sequence>MQTGGKCWRQHKSKITSDVLEDNKKQDRAKAISNVRPPNVLSDNEWDDFVKERLSPSFQSPKHSHFALAKLAVDVPLYDEDDHLDDQDECR</sequence>
<dbReference type="Proteomes" id="UP001419268">
    <property type="component" value="Unassembled WGS sequence"/>
</dbReference>
<keyword evidence="2" id="KW-1185">Reference proteome</keyword>
<protein>
    <submittedName>
        <fullName evidence="1">Uncharacterized protein</fullName>
    </submittedName>
</protein>
<proteinExistence type="predicted"/>
<accession>A0AAP0JH34</accession>
<evidence type="ECO:0000313" key="2">
    <source>
        <dbReference type="Proteomes" id="UP001419268"/>
    </source>
</evidence>